<dbReference type="EMBL" id="JBHRSV010000007">
    <property type="protein sequence ID" value="MFC2925718.1"/>
    <property type="molecule type" value="Genomic_DNA"/>
</dbReference>
<organism evidence="1 2">
    <name type="scientific">Hyphobacterium vulgare</name>
    <dbReference type="NCBI Taxonomy" id="1736751"/>
    <lineage>
        <taxon>Bacteria</taxon>
        <taxon>Pseudomonadati</taxon>
        <taxon>Pseudomonadota</taxon>
        <taxon>Alphaproteobacteria</taxon>
        <taxon>Maricaulales</taxon>
        <taxon>Maricaulaceae</taxon>
        <taxon>Hyphobacterium</taxon>
    </lineage>
</organism>
<reference evidence="2" key="1">
    <citation type="journal article" date="2019" name="Int. J. Syst. Evol. Microbiol.">
        <title>The Global Catalogue of Microorganisms (GCM) 10K type strain sequencing project: providing services to taxonomists for standard genome sequencing and annotation.</title>
        <authorList>
            <consortium name="The Broad Institute Genomics Platform"/>
            <consortium name="The Broad Institute Genome Sequencing Center for Infectious Disease"/>
            <person name="Wu L."/>
            <person name="Ma J."/>
        </authorList>
    </citation>
    <scope>NUCLEOTIDE SEQUENCE [LARGE SCALE GENOMIC DNA]</scope>
    <source>
        <strain evidence="2">KCTC 52487</strain>
    </source>
</reference>
<name>A0ABV6ZWE7_9PROT</name>
<accession>A0ABV6ZWE7</accession>
<proteinExistence type="predicted"/>
<comment type="caution">
    <text evidence="1">The sequence shown here is derived from an EMBL/GenBank/DDBJ whole genome shotgun (WGS) entry which is preliminary data.</text>
</comment>
<dbReference type="Pfam" id="PF07323">
    <property type="entry name" value="DUF1465"/>
    <property type="match status" value="1"/>
</dbReference>
<sequence length="174" mass="18858">MTDTIVTPGNATATPATRVADFVASEMFAKLFHEGMDLVERTAAYLDGPGRDDSRALDRAGALAYAAESMKLTTRLMQAASWLLVQRQVAEGEMSADEAMGERYRLPPDSIEDPHWPENGETAPAELADLAALSRTLYARLKRIDENLFAGEPPQASVNGVGAQMDRLRSAFGN</sequence>
<dbReference type="RefSeq" id="WP_343165643.1">
    <property type="nucleotide sequence ID" value="NZ_JBHRSV010000007.1"/>
</dbReference>
<dbReference type="InterPro" id="IPR038301">
    <property type="entry name" value="AraC-like_sf"/>
</dbReference>
<keyword evidence="2" id="KW-1185">Reference proteome</keyword>
<gene>
    <name evidence="1" type="ORF">ACFOOR_06335</name>
</gene>
<evidence type="ECO:0000313" key="1">
    <source>
        <dbReference type="EMBL" id="MFC2925718.1"/>
    </source>
</evidence>
<dbReference type="Proteomes" id="UP001595379">
    <property type="component" value="Unassembled WGS sequence"/>
</dbReference>
<dbReference type="Gene3D" id="1.10.8.930">
    <property type="entry name" value="Protein of unknown function DUF1465"/>
    <property type="match status" value="1"/>
</dbReference>
<dbReference type="InterPro" id="IPR010848">
    <property type="entry name" value="DUF1465"/>
</dbReference>
<protein>
    <submittedName>
        <fullName evidence="1">DUF1465 family protein</fullName>
    </submittedName>
</protein>
<evidence type="ECO:0000313" key="2">
    <source>
        <dbReference type="Proteomes" id="UP001595379"/>
    </source>
</evidence>